<comment type="caution">
    <text evidence="10">Lacks conserved residue(s) required for the propagation of feature annotation.</text>
</comment>
<dbReference type="GO" id="GO:0009228">
    <property type="term" value="P:thiamine biosynthetic process"/>
    <property type="evidence" value="ECO:0007669"/>
    <property type="project" value="UniProtKB-KW"/>
</dbReference>
<comment type="caution">
    <text evidence="14">The sequence shown here is derived from an EMBL/GenBank/DDBJ whole genome shotgun (WGS) entry which is preliminary data.</text>
</comment>
<dbReference type="SUPFAM" id="SSF51391">
    <property type="entry name" value="Thiamin phosphate synthase"/>
    <property type="match status" value="1"/>
</dbReference>
<dbReference type="Gene3D" id="3.20.20.70">
    <property type="entry name" value="Aldolase class I"/>
    <property type="match status" value="1"/>
</dbReference>
<dbReference type="FunFam" id="3.20.20.70:FF:000096">
    <property type="entry name" value="Thiamine-phosphate synthase"/>
    <property type="match status" value="1"/>
</dbReference>
<dbReference type="EC" id="2.5.1.3" evidence="10"/>
<evidence type="ECO:0000256" key="3">
    <source>
        <dbReference type="ARBA" id="ARBA00022679"/>
    </source>
</evidence>
<evidence type="ECO:0000313" key="15">
    <source>
        <dbReference type="Proteomes" id="UP001144297"/>
    </source>
</evidence>
<dbReference type="Proteomes" id="UP001144297">
    <property type="component" value="Unassembled WGS sequence"/>
</dbReference>
<dbReference type="CDD" id="cd00564">
    <property type="entry name" value="TMP_TenI"/>
    <property type="match status" value="1"/>
</dbReference>
<dbReference type="GO" id="GO:0000287">
    <property type="term" value="F:magnesium ion binding"/>
    <property type="evidence" value="ECO:0007669"/>
    <property type="project" value="UniProtKB-UniRule"/>
</dbReference>
<comment type="catalytic activity">
    <reaction evidence="9 10 11">
        <text>2-[(2R,5Z)-2-carboxy-4-methylthiazol-5(2H)-ylidene]ethyl phosphate + 4-amino-2-methyl-5-(diphosphooxymethyl)pyrimidine + 2 H(+) = thiamine phosphate + CO2 + diphosphate</text>
        <dbReference type="Rhea" id="RHEA:47844"/>
        <dbReference type="ChEBI" id="CHEBI:15378"/>
        <dbReference type="ChEBI" id="CHEBI:16526"/>
        <dbReference type="ChEBI" id="CHEBI:33019"/>
        <dbReference type="ChEBI" id="CHEBI:37575"/>
        <dbReference type="ChEBI" id="CHEBI:57841"/>
        <dbReference type="ChEBI" id="CHEBI:62899"/>
        <dbReference type="EC" id="2.5.1.3"/>
    </reaction>
</comment>
<sequence length="200" mass="22415">MINPELPSICLIVSSKEIPEKLEIALKAGIKWIQYREKELPRKEILKYAFWVKEITKHYNALLTINDYLDIAITIKADGIHLGQNDLPIEVAKKFFSGIIGISTHNLEEALDAQKKGAHYIGYGPIFYTTTKKDALEPKGYDMLSLICKKIKVPVVAIGGIKKQHLKDLKAMGCKYVAIASGILVGDVKSNVKDFLELFQ</sequence>
<keyword evidence="3 10" id="KW-0808">Transferase</keyword>
<evidence type="ECO:0000256" key="9">
    <source>
        <dbReference type="ARBA" id="ARBA00047883"/>
    </source>
</evidence>
<evidence type="ECO:0000256" key="7">
    <source>
        <dbReference type="ARBA" id="ARBA00047334"/>
    </source>
</evidence>
<evidence type="ECO:0000256" key="5">
    <source>
        <dbReference type="ARBA" id="ARBA00022842"/>
    </source>
</evidence>
<evidence type="ECO:0000256" key="4">
    <source>
        <dbReference type="ARBA" id="ARBA00022723"/>
    </source>
</evidence>
<dbReference type="NCBIfam" id="TIGR00693">
    <property type="entry name" value="thiE"/>
    <property type="match status" value="1"/>
</dbReference>
<keyword evidence="4 10" id="KW-0479">Metal-binding</keyword>
<gene>
    <name evidence="10 14" type="primary">thiE</name>
    <name evidence="14" type="ORF">TISLANDTSLP1_19300</name>
</gene>
<keyword evidence="6 10" id="KW-0784">Thiamine biosynthesis</keyword>
<feature type="binding site" evidence="10">
    <location>
        <position position="160"/>
    </location>
    <ligand>
        <name>2-[(2R,5Z)-2-carboxy-4-methylthiazol-5(2H)-ylidene]ethyl phosphate</name>
        <dbReference type="ChEBI" id="CHEBI:62899"/>
    </ligand>
</feature>
<keyword evidence="5 10" id="KW-0460">Magnesium</keyword>
<comment type="catalytic activity">
    <reaction evidence="8 10 11">
        <text>2-(2-carboxy-4-methylthiazol-5-yl)ethyl phosphate + 4-amino-2-methyl-5-(diphosphooxymethyl)pyrimidine + 2 H(+) = thiamine phosphate + CO2 + diphosphate</text>
        <dbReference type="Rhea" id="RHEA:47848"/>
        <dbReference type="ChEBI" id="CHEBI:15378"/>
        <dbReference type="ChEBI" id="CHEBI:16526"/>
        <dbReference type="ChEBI" id="CHEBI:33019"/>
        <dbReference type="ChEBI" id="CHEBI:37575"/>
        <dbReference type="ChEBI" id="CHEBI:57841"/>
        <dbReference type="ChEBI" id="CHEBI:62890"/>
        <dbReference type="EC" id="2.5.1.3"/>
    </reaction>
</comment>
<feature type="binding site" evidence="10">
    <location>
        <position position="132"/>
    </location>
    <ligand>
        <name>4-amino-2-methyl-5-(diphosphooxymethyl)pyrimidine</name>
        <dbReference type="ChEBI" id="CHEBI:57841"/>
    </ligand>
</feature>
<evidence type="ECO:0000313" key="14">
    <source>
        <dbReference type="EMBL" id="GLI54237.1"/>
    </source>
</evidence>
<feature type="domain" description="Thiamine phosphate synthase/TenI" evidence="13">
    <location>
        <begin position="15"/>
        <end position="183"/>
    </location>
</feature>
<feature type="binding site" evidence="10">
    <location>
        <position position="67"/>
    </location>
    <ligand>
        <name>Mg(2+)</name>
        <dbReference type="ChEBI" id="CHEBI:18420"/>
    </ligand>
</feature>
<evidence type="ECO:0000256" key="2">
    <source>
        <dbReference type="ARBA" id="ARBA00005165"/>
    </source>
</evidence>
<organism evidence="14 15">
    <name type="scientific">Thermodesulfovibrio yellowstonii</name>
    <dbReference type="NCBI Taxonomy" id="28262"/>
    <lineage>
        <taxon>Bacteria</taxon>
        <taxon>Pseudomonadati</taxon>
        <taxon>Nitrospirota</taxon>
        <taxon>Thermodesulfovibrionia</taxon>
        <taxon>Thermodesulfovibrionales</taxon>
        <taxon>Thermodesulfovibrionaceae</taxon>
        <taxon>Thermodesulfovibrio</taxon>
    </lineage>
</organism>
<proteinExistence type="inferred from homology"/>
<comment type="similarity">
    <text evidence="10 11">Belongs to the thiamine-phosphate synthase family.</text>
</comment>
<dbReference type="InterPro" id="IPR034291">
    <property type="entry name" value="TMP_synthase"/>
</dbReference>
<feature type="binding site" evidence="10">
    <location>
        <begin position="34"/>
        <end position="38"/>
    </location>
    <ligand>
        <name>4-amino-2-methyl-5-(diphosphooxymethyl)pyrimidine</name>
        <dbReference type="ChEBI" id="CHEBI:57841"/>
    </ligand>
</feature>
<evidence type="ECO:0000256" key="10">
    <source>
        <dbReference type="HAMAP-Rule" id="MF_00097"/>
    </source>
</evidence>
<evidence type="ECO:0000256" key="8">
    <source>
        <dbReference type="ARBA" id="ARBA00047851"/>
    </source>
</evidence>
<name>A0A9W6GIE6_9BACT</name>
<comment type="function">
    <text evidence="1 10">Condenses 4-methyl-5-(beta-hydroxyethyl)thiazole monophosphate (THZ-P) and 2-methyl-4-amino-5-hydroxymethyl pyrimidine pyrophosphate (HMP-PP) to form thiamine monophosphate (TMP).</text>
</comment>
<reference evidence="14" key="1">
    <citation type="submission" date="2022-12" db="EMBL/GenBank/DDBJ databases">
        <title>Reference genome sequencing for broad-spectrum identification of bacterial and archaeal isolates by mass spectrometry.</title>
        <authorList>
            <person name="Sekiguchi Y."/>
            <person name="Tourlousse D.M."/>
        </authorList>
    </citation>
    <scope>NUCLEOTIDE SEQUENCE</scope>
    <source>
        <strain evidence="14">TSL-P1</strain>
    </source>
</reference>
<protein>
    <recommendedName>
        <fullName evidence="10">Thiamine-phosphate synthase</fullName>
        <shortName evidence="10">TP synthase</shortName>
        <shortName evidence="10">TPS</shortName>
        <ecNumber evidence="10">2.5.1.3</ecNumber>
    </recommendedName>
    <alternativeName>
        <fullName evidence="10">Thiamine-phosphate pyrophosphorylase</fullName>
        <shortName evidence="10">TMP pyrophosphorylase</shortName>
        <shortName evidence="10">TMP-PPase</shortName>
    </alternativeName>
</protein>
<dbReference type="PANTHER" id="PTHR20857:SF23">
    <property type="entry name" value="THIAMINE BIOSYNTHETIC BIFUNCTIONAL ENZYME"/>
    <property type="match status" value="1"/>
</dbReference>
<dbReference type="InterPro" id="IPR013785">
    <property type="entry name" value="Aldolase_TIM"/>
</dbReference>
<dbReference type="PANTHER" id="PTHR20857">
    <property type="entry name" value="THIAMINE-PHOSPHATE PYROPHOSPHORYLASE"/>
    <property type="match status" value="1"/>
</dbReference>
<dbReference type="Pfam" id="PF02581">
    <property type="entry name" value="TMP-TENI"/>
    <property type="match status" value="1"/>
</dbReference>
<feature type="binding site" evidence="10">
    <location>
        <begin position="129"/>
        <end position="131"/>
    </location>
    <ligand>
        <name>2-[(2R,5Z)-2-carboxy-4-methylthiazol-5(2H)-ylidene]ethyl phosphate</name>
        <dbReference type="ChEBI" id="CHEBI:62899"/>
    </ligand>
</feature>
<dbReference type="AlphaFoldDB" id="A0A9W6GIE6"/>
<feature type="binding site" evidence="10">
    <location>
        <position position="103"/>
    </location>
    <ligand>
        <name>4-amino-2-methyl-5-(diphosphooxymethyl)pyrimidine</name>
        <dbReference type="ChEBI" id="CHEBI:57841"/>
    </ligand>
</feature>
<dbReference type="GO" id="GO:0005737">
    <property type="term" value="C:cytoplasm"/>
    <property type="evidence" value="ECO:0007669"/>
    <property type="project" value="TreeGrafter"/>
</dbReference>
<evidence type="ECO:0000259" key="13">
    <source>
        <dbReference type="Pfam" id="PF02581"/>
    </source>
</evidence>
<dbReference type="HAMAP" id="MF_00097">
    <property type="entry name" value="TMP_synthase"/>
    <property type="match status" value="1"/>
</dbReference>
<dbReference type="InterPro" id="IPR022998">
    <property type="entry name" value="ThiamineP_synth_TenI"/>
</dbReference>
<dbReference type="GO" id="GO:0009229">
    <property type="term" value="P:thiamine diphosphate biosynthetic process"/>
    <property type="evidence" value="ECO:0007669"/>
    <property type="project" value="UniProtKB-UniRule"/>
</dbReference>
<comment type="cofactor">
    <cofactor evidence="10">
        <name>Mg(2+)</name>
        <dbReference type="ChEBI" id="CHEBI:18420"/>
    </cofactor>
    <text evidence="10">Binds 1 Mg(2+) ion per subunit.</text>
</comment>
<feature type="binding site" evidence="10">
    <location>
        <position position="86"/>
    </location>
    <ligand>
        <name>Mg(2+)</name>
        <dbReference type="ChEBI" id="CHEBI:18420"/>
    </ligand>
</feature>
<evidence type="ECO:0000256" key="6">
    <source>
        <dbReference type="ARBA" id="ARBA00022977"/>
    </source>
</evidence>
<dbReference type="EMBL" id="BSDX01000001">
    <property type="protein sequence ID" value="GLI54237.1"/>
    <property type="molecule type" value="Genomic_DNA"/>
</dbReference>
<feature type="binding site" evidence="10">
    <location>
        <position position="66"/>
    </location>
    <ligand>
        <name>4-amino-2-methyl-5-(diphosphooxymethyl)pyrimidine</name>
        <dbReference type="ChEBI" id="CHEBI:57841"/>
    </ligand>
</feature>
<dbReference type="InterPro" id="IPR036206">
    <property type="entry name" value="ThiamineP_synth_sf"/>
</dbReference>
<comment type="catalytic activity">
    <reaction evidence="7 10 11">
        <text>4-methyl-5-(2-phosphooxyethyl)-thiazole + 4-amino-2-methyl-5-(diphosphooxymethyl)pyrimidine + H(+) = thiamine phosphate + diphosphate</text>
        <dbReference type="Rhea" id="RHEA:22328"/>
        <dbReference type="ChEBI" id="CHEBI:15378"/>
        <dbReference type="ChEBI" id="CHEBI:33019"/>
        <dbReference type="ChEBI" id="CHEBI:37575"/>
        <dbReference type="ChEBI" id="CHEBI:57841"/>
        <dbReference type="ChEBI" id="CHEBI:58296"/>
        <dbReference type="EC" id="2.5.1.3"/>
    </reaction>
</comment>
<evidence type="ECO:0000256" key="1">
    <source>
        <dbReference type="ARBA" id="ARBA00003814"/>
    </source>
</evidence>
<evidence type="ECO:0000256" key="11">
    <source>
        <dbReference type="RuleBase" id="RU003826"/>
    </source>
</evidence>
<comment type="pathway">
    <text evidence="2 10 12">Cofactor biosynthesis; thiamine diphosphate biosynthesis; thiamine phosphate from 4-amino-2-methyl-5-diphosphomethylpyrimidine and 4-methyl-5-(2-phosphoethyl)-thiazole: step 1/1.</text>
</comment>
<evidence type="ECO:0000256" key="12">
    <source>
        <dbReference type="RuleBase" id="RU004253"/>
    </source>
</evidence>
<accession>A0A9W6GIE6</accession>
<keyword evidence="15" id="KW-1185">Reference proteome</keyword>
<dbReference type="GO" id="GO:0004789">
    <property type="term" value="F:thiamine-phosphate diphosphorylase activity"/>
    <property type="evidence" value="ECO:0007669"/>
    <property type="project" value="UniProtKB-UniRule"/>
</dbReference>